<reference evidence="2" key="1">
    <citation type="journal article" date="2015" name="Nat. Genet.">
        <title>The genome and transcriptome of the zoonotic hookworm Ancylostoma ceylanicum identify infection-specific gene families.</title>
        <authorList>
            <person name="Schwarz E.M."/>
            <person name="Hu Y."/>
            <person name="Antoshechkin I."/>
            <person name="Miller M.M."/>
            <person name="Sternberg P.W."/>
            <person name="Aroian R.V."/>
        </authorList>
    </citation>
    <scope>NUCLEOTIDE SEQUENCE</scope>
    <source>
        <strain evidence="2">HY135</strain>
    </source>
</reference>
<sequence length="72" mass="8286">MFTYQVSAIVYKSNTSINLSKTKQRGDSQGNLRFYGCKVCFSIPAMHLANVFKYFYTNLPEDDEQVFLCNSL</sequence>
<name>A0A016U0S4_9BILA</name>
<dbReference type="EMBL" id="JARK01001403">
    <property type="protein sequence ID" value="EYC08228.1"/>
    <property type="molecule type" value="Genomic_DNA"/>
</dbReference>
<accession>A0A016U0S4</accession>
<dbReference type="Proteomes" id="UP000024635">
    <property type="component" value="Unassembled WGS sequence"/>
</dbReference>
<organism evidence="1 2">
    <name type="scientific">Ancylostoma ceylanicum</name>
    <dbReference type="NCBI Taxonomy" id="53326"/>
    <lineage>
        <taxon>Eukaryota</taxon>
        <taxon>Metazoa</taxon>
        <taxon>Ecdysozoa</taxon>
        <taxon>Nematoda</taxon>
        <taxon>Chromadorea</taxon>
        <taxon>Rhabditida</taxon>
        <taxon>Rhabditina</taxon>
        <taxon>Rhabditomorpha</taxon>
        <taxon>Strongyloidea</taxon>
        <taxon>Ancylostomatidae</taxon>
        <taxon>Ancylostomatinae</taxon>
        <taxon>Ancylostoma</taxon>
    </lineage>
</organism>
<dbReference type="AlphaFoldDB" id="A0A016U0S4"/>
<protein>
    <submittedName>
        <fullName evidence="1">Uncharacterized protein</fullName>
    </submittedName>
</protein>
<keyword evidence="2" id="KW-1185">Reference proteome</keyword>
<evidence type="ECO:0000313" key="1">
    <source>
        <dbReference type="EMBL" id="EYC08228.1"/>
    </source>
</evidence>
<evidence type="ECO:0000313" key="2">
    <source>
        <dbReference type="Proteomes" id="UP000024635"/>
    </source>
</evidence>
<proteinExistence type="predicted"/>
<comment type="caution">
    <text evidence="1">The sequence shown here is derived from an EMBL/GenBank/DDBJ whole genome shotgun (WGS) entry which is preliminary data.</text>
</comment>
<gene>
    <name evidence="1" type="primary">Acey_s0067.g60</name>
    <name evidence="1" type="ORF">Y032_0067g60</name>
</gene>